<feature type="signal peptide" evidence="2">
    <location>
        <begin position="1"/>
        <end position="23"/>
    </location>
</feature>
<evidence type="ECO:0000313" key="3">
    <source>
        <dbReference type="EMBL" id="KAK7112277.1"/>
    </source>
</evidence>
<reference evidence="3 4" key="1">
    <citation type="submission" date="2024-02" db="EMBL/GenBank/DDBJ databases">
        <title>Chromosome-scale genome assembly of the rough periwinkle Littorina saxatilis.</title>
        <authorList>
            <person name="De Jode A."/>
            <person name="Faria R."/>
            <person name="Formenti G."/>
            <person name="Sims Y."/>
            <person name="Smith T.P."/>
            <person name="Tracey A."/>
            <person name="Wood J.M.D."/>
            <person name="Zagrodzka Z.B."/>
            <person name="Johannesson K."/>
            <person name="Butlin R.K."/>
            <person name="Leder E.H."/>
        </authorList>
    </citation>
    <scope>NUCLEOTIDE SEQUENCE [LARGE SCALE GENOMIC DNA]</scope>
    <source>
        <strain evidence="3">Snail1</strain>
        <tissue evidence="3">Muscle</tissue>
    </source>
</reference>
<sequence>MDHPQNVLVTLLAVLLCAWVTGALPAARANGAMEGDLSHLVKLIGKLKSLNAQRNSAGARASDSWNSVLDSEDSGSSQSLSTGPASSGASSTDKLAALKQGFVGFNKRQGAWSYDYGLGGGRFGKRYYGDYGIGGGRFGRDVDHVDIADANDAAL</sequence>
<organism evidence="3 4">
    <name type="scientific">Littorina saxatilis</name>
    <dbReference type="NCBI Taxonomy" id="31220"/>
    <lineage>
        <taxon>Eukaryota</taxon>
        <taxon>Metazoa</taxon>
        <taxon>Spiralia</taxon>
        <taxon>Lophotrochozoa</taxon>
        <taxon>Mollusca</taxon>
        <taxon>Gastropoda</taxon>
        <taxon>Caenogastropoda</taxon>
        <taxon>Littorinimorpha</taxon>
        <taxon>Littorinoidea</taxon>
        <taxon>Littorinidae</taxon>
        <taxon>Littorina</taxon>
    </lineage>
</organism>
<dbReference type="EMBL" id="JBAMIC010000002">
    <property type="protein sequence ID" value="KAK7112277.1"/>
    <property type="molecule type" value="Genomic_DNA"/>
</dbReference>
<name>A0AAN9GKV1_9CAEN</name>
<keyword evidence="2" id="KW-0732">Signal</keyword>
<protein>
    <submittedName>
        <fullName evidence="3">Uncharacterized protein</fullName>
    </submittedName>
</protein>
<evidence type="ECO:0000256" key="1">
    <source>
        <dbReference type="SAM" id="MobiDB-lite"/>
    </source>
</evidence>
<evidence type="ECO:0000256" key="2">
    <source>
        <dbReference type="SAM" id="SignalP"/>
    </source>
</evidence>
<proteinExistence type="predicted"/>
<feature type="chain" id="PRO_5042814887" evidence="2">
    <location>
        <begin position="24"/>
        <end position="155"/>
    </location>
</feature>
<keyword evidence="4" id="KW-1185">Reference proteome</keyword>
<gene>
    <name evidence="3" type="ORF">V1264_011752</name>
</gene>
<accession>A0AAN9GKV1</accession>
<evidence type="ECO:0000313" key="4">
    <source>
        <dbReference type="Proteomes" id="UP001374579"/>
    </source>
</evidence>
<feature type="region of interest" description="Disordered" evidence="1">
    <location>
        <begin position="58"/>
        <end position="91"/>
    </location>
</feature>
<feature type="compositionally biased region" description="Low complexity" evidence="1">
    <location>
        <begin position="74"/>
        <end position="91"/>
    </location>
</feature>
<dbReference type="Proteomes" id="UP001374579">
    <property type="component" value="Unassembled WGS sequence"/>
</dbReference>
<comment type="caution">
    <text evidence="3">The sequence shown here is derived from an EMBL/GenBank/DDBJ whole genome shotgun (WGS) entry which is preliminary data.</text>
</comment>
<dbReference type="AlphaFoldDB" id="A0AAN9GKV1"/>